<evidence type="ECO:0000256" key="2">
    <source>
        <dbReference type="ARBA" id="ARBA00022729"/>
    </source>
</evidence>
<feature type="binding site" evidence="3">
    <location>
        <position position="219"/>
    </location>
    <ligand>
        <name>Fe cation</name>
        <dbReference type="ChEBI" id="CHEBI:24875"/>
    </ligand>
</feature>
<dbReference type="AlphaFoldDB" id="K9ZYP4"/>
<dbReference type="RefSeq" id="WP_015234634.1">
    <property type="nucleotide sequence ID" value="NC_019793.1"/>
</dbReference>
<keyword evidence="6" id="KW-1185">Reference proteome</keyword>
<feature type="signal peptide" evidence="4">
    <location>
        <begin position="1"/>
        <end position="19"/>
    </location>
</feature>
<dbReference type="PATRIC" id="fig|937777.3.peg.751"/>
<dbReference type="eggNOG" id="COG1840">
    <property type="taxonomic scope" value="Bacteria"/>
</dbReference>
<dbReference type="Pfam" id="PF13531">
    <property type="entry name" value="SBP_bac_11"/>
    <property type="match status" value="1"/>
</dbReference>
<evidence type="ECO:0000313" key="6">
    <source>
        <dbReference type="Proteomes" id="UP000010467"/>
    </source>
</evidence>
<dbReference type="SUPFAM" id="SSF53850">
    <property type="entry name" value="Periplasmic binding protein-like II"/>
    <property type="match status" value="1"/>
</dbReference>
<dbReference type="STRING" id="937777.Deipe_0745"/>
<dbReference type="OrthoDB" id="9769319at2"/>
<dbReference type="PANTHER" id="PTHR30006">
    <property type="entry name" value="THIAMINE-BINDING PERIPLASMIC PROTEIN-RELATED"/>
    <property type="match status" value="1"/>
</dbReference>
<dbReference type="Gene3D" id="3.40.190.10">
    <property type="entry name" value="Periplasmic binding protein-like II"/>
    <property type="match status" value="2"/>
</dbReference>
<evidence type="ECO:0000256" key="4">
    <source>
        <dbReference type="SAM" id="SignalP"/>
    </source>
</evidence>
<gene>
    <name evidence="5" type="ordered locus">Deipe_0745</name>
</gene>
<proteinExistence type="inferred from homology"/>
<keyword evidence="2 4" id="KW-0732">Signal</keyword>
<evidence type="ECO:0000256" key="1">
    <source>
        <dbReference type="ARBA" id="ARBA00008520"/>
    </source>
</evidence>
<dbReference type="PIRSF" id="PIRSF002825">
    <property type="entry name" value="CfbpA"/>
    <property type="match status" value="1"/>
</dbReference>
<sequence>MKQILLATTSLLLIGSALAQTKTLTVYSGRGKGLVDPIVQQFEIDTGIKVNVRYGTDAALLAALQEEGARTPADLFWSNTSGALGTAVQSKLLLTLPENITSKVPATFTPEARGWAPLTIRFRTLAYNTGKLKPEQLPASVMDLPKMTQLKGRIGWTPTYSSFQDFIGAMIALKGEQATREWIAGMKALEPKSYAASNVAMMEAIRGGEIDLGLTNHYYIQRFVKSGAPIGTHYFAAGDPGSLSLVTGVGVLKNTRNMPDALKLVRYLLDSKAQQFFTGELFEYPVSGNTILPTTLLPFQDAMNRSPRIDQEKLGVRLEPALKLLREAGLL</sequence>
<dbReference type="PANTHER" id="PTHR30006:SF15">
    <property type="entry name" value="IRON-UTILIZATION PERIPLASMIC PROTEIN"/>
    <property type="match status" value="1"/>
</dbReference>
<dbReference type="GO" id="GO:0046872">
    <property type="term" value="F:metal ion binding"/>
    <property type="evidence" value="ECO:0007669"/>
    <property type="project" value="UniProtKB-KW"/>
</dbReference>
<dbReference type="GO" id="GO:0030288">
    <property type="term" value="C:outer membrane-bounded periplasmic space"/>
    <property type="evidence" value="ECO:0007669"/>
    <property type="project" value="TreeGrafter"/>
</dbReference>
<organism evidence="5 6">
    <name type="scientific">Deinococcus peraridilitoris (strain DSM 19664 / LMG 22246 / CIP 109416 / KR-200)</name>
    <dbReference type="NCBI Taxonomy" id="937777"/>
    <lineage>
        <taxon>Bacteria</taxon>
        <taxon>Thermotogati</taxon>
        <taxon>Deinococcota</taxon>
        <taxon>Deinococci</taxon>
        <taxon>Deinococcales</taxon>
        <taxon>Deinococcaceae</taxon>
        <taxon>Deinococcus</taxon>
    </lineage>
</organism>
<dbReference type="HOGENOM" id="CLU_026974_2_0_0"/>
<name>K9ZYP4_DEIPD</name>
<keyword evidence="3" id="KW-0408">Iron</keyword>
<reference evidence="6" key="1">
    <citation type="submission" date="2012-03" db="EMBL/GenBank/DDBJ databases">
        <title>Complete sequence of chromosome of Deinococcus peraridilitoris DSM 19664.</title>
        <authorList>
            <person name="Lucas S."/>
            <person name="Copeland A."/>
            <person name="Lapidus A."/>
            <person name="Glavina del Rio T."/>
            <person name="Dalin E."/>
            <person name="Tice H."/>
            <person name="Bruce D."/>
            <person name="Goodwin L."/>
            <person name="Pitluck S."/>
            <person name="Peters L."/>
            <person name="Mikhailova N."/>
            <person name="Lu M."/>
            <person name="Kyrpides N."/>
            <person name="Mavromatis K."/>
            <person name="Ivanova N."/>
            <person name="Brettin T."/>
            <person name="Detter J.C."/>
            <person name="Han C."/>
            <person name="Larimer F."/>
            <person name="Land M."/>
            <person name="Hauser L."/>
            <person name="Markowitz V."/>
            <person name="Cheng J.-F."/>
            <person name="Hugenholtz P."/>
            <person name="Woyke T."/>
            <person name="Wu D."/>
            <person name="Pukall R."/>
            <person name="Steenblock K."/>
            <person name="Brambilla E."/>
            <person name="Klenk H.-P."/>
            <person name="Eisen J.A."/>
        </authorList>
    </citation>
    <scope>NUCLEOTIDE SEQUENCE [LARGE SCALE GENOMIC DNA]</scope>
    <source>
        <strain evidence="6">DSM 19664 / LMG 22246 / CIP 109416 / KR-200</strain>
    </source>
</reference>
<dbReference type="InterPro" id="IPR026045">
    <property type="entry name" value="Ferric-bd"/>
</dbReference>
<evidence type="ECO:0000256" key="3">
    <source>
        <dbReference type="PIRSR" id="PIRSR002825-1"/>
    </source>
</evidence>
<dbReference type="Proteomes" id="UP000010467">
    <property type="component" value="Chromosome"/>
</dbReference>
<dbReference type="EMBL" id="CP003382">
    <property type="protein sequence ID" value="AFZ66324.1"/>
    <property type="molecule type" value="Genomic_DNA"/>
</dbReference>
<protein>
    <submittedName>
        <fullName evidence="5">ABC-type Fe3+ transport system, periplasmic component</fullName>
    </submittedName>
</protein>
<comment type="similarity">
    <text evidence="1">Belongs to the bacterial solute-binding protein 1 family.</text>
</comment>
<feature type="chain" id="PRO_5003938904" evidence="4">
    <location>
        <begin position="20"/>
        <end position="331"/>
    </location>
</feature>
<dbReference type="KEGG" id="dpd:Deipe_0745"/>
<keyword evidence="3" id="KW-0479">Metal-binding</keyword>
<dbReference type="CDD" id="cd13543">
    <property type="entry name" value="PBP2_Fbp"/>
    <property type="match status" value="1"/>
</dbReference>
<feature type="binding site" evidence="3">
    <location>
        <position position="218"/>
    </location>
    <ligand>
        <name>Fe cation</name>
        <dbReference type="ChEBI" id="CHEBI:24875"/>
    </ligand>
</feature>
<accession>K9ZYP4</accession>
<evidence type="ECO:0000313" key="5">
    <source>
        <dbReference type="EMBL" id="AFZ66324.1"/>
    </source>
</evidence>